<dbReference type="GO" id="GO:1990904">
    <property type="term" value="C:ribonucleoprotein complex"/>
    <property type="evidence" value="ECO:0007669"/>
    <property type="project" value="UniProtKB-KW"/>
</dbReference>
<proteinExistence type="inferred from homology"/>
<gene>
    <name evidence="5" type="ORF">HUJ06_005470</name>
</gene>
<reference evidence="5 6" key="1">
    <citation type="journal article" date="2020" name="Mol. Biol. Evol.">
        <title>Distinct Expression and Methylation Patterns for Genes with Different Fates following a Single Whole-Genome Duplication in Flowering Plants.</title>
        <authorList>
            <person name="Shi T."/>
            <person name="Rahmani R.S."/>
            <person name="Gugger P.F."/>
            <person name="Wang M."/>
            <person name="Li H."/>
            <person name="Zhang Y."/>
            <person name="Li Z."/>
            <person name="Wang Q."/>
            <person name="Van de Peer Y."/>
            <person name="Marchal K."/>
            <person name="Chen J."/>
        </authorList>
    </citation>
    <scope>NUCLEOTIDE SEQUENCE [LARGE SCALE GENOMIC DNA]</scope>
    <source>
        <tissue evidence="5">Leaf</tissue>
    </source>
</reference>
<keyword evidence="6" id="KW-1185">Reference proteome</keyword>
<dbReference type="Pfam" id="PF01283">
    <property type="entry name" value="Ribosomal_S26e"/>
    <property type="match status" value="1"/>
</dbReference>
<dbReference type="GO" id="GO:0005840">
    <property type="term" value="C:ribosome"/>
    <property type="evidence" value="ECO:0007669"/>
    <property type="project" value="UniProtKB-KW"/>
</dbReference>
<dbReference type="PANTHER" id="PTHR12538">
    <property type="entry name" value="40S RIBOSOMAL PROTEIN S26"/>
    <property type="match status" value="1"/>
</dbReference>
<evidence type="ECO:0000313" key="6">
    <source>
        <dbReference type="Proteomes" id="UP000607653"/>
    </source>
</evidence>
<dbReference type="PANTHER" id="PTHR12538:SF0">
    <property type="entry name" value="40S RIBOSOMAL PROTEIN S26"/>
    <property type="match status" value="1"/>
</dbReference>
<dbReference type="EMBL" id="DUZY01000004">
    <property type="protein sequence ID" value="DAD34830.1"/>
    <property type="molecule type" value="Genomic_DNA"/>
</dbReference>
<dbReference type="AlphaFoldDB" id="A0A822YQJ4"/>
<evidence type="ECO:0000256" key="1">
    <source>
        <dbReference type="ARBA" id="ARBA00008596"/>
    </source>
</evidence>
<evidence type="ECO:0000256" key="3">
    <source>
        <dbReference type="ARBA" id="ARBA00023274"/>
    </source>
</evidence>
<dbReference type="Proteomes" id="UP000607653">
    <property type="component" value="Unassembled WGS sequence"/>
</dbReference>
<sequence length="91" mass="10321">MTSKRRNGERNKHGRGHVRLIRCSNCGNFCPKDKAIKQFLVKNVVEQVAVCDVQEASAYDSKAICEDAVLRLQRDPLSYDSCEVSHRLSQL</sequence>
<dbReference type="InterPro" id="IPR000892">
    <property type="entry name" value="Ribosomal_eS26"/>
</dbReference>
<protein>
    <recommendedName>
        <fullName evidence="4">40S ribosomal protein S26</fullName>
    </recommendedName>
</protein>
<name>A0A822YQJ4_NELNU</name>
<evidence type="ECO:0000313" key="5">
    <source>
        <dbReference type="EMBL" id="DAD34830.1"/>
    </source>
</evidence>
<comment type="similarity">
    <text evidence="1 4">Belongs to the eukaryotic ribosomal protein eS26 family.</text>
</comment>
<keyword evidence="3 4" id="KW-0687">Ribonucleoprotein</keyword>
<dbReference type="GO" id="GO:0006412">
    <property type="term" value="P:translation"/>
    <property type="evidence" value="ECO:0007669"/>
    <property type="project" value="InterPro"/>
</dbReference>
<accession>A0A822YQJ4</accession>
<dbReference type="InterPro" id="IPR038551">
    <property type="entry name" value="Ribosomal_eS26_sf"/>
</dbReference>
<keyword evidence="2 4" id="KW-0689">Ribosomal protein</keyword>
<dbReference type="GO" id="GO:0003735">
    <property type="term" value="F:structural constituent of ribosome"/>
    <property type="evidence" value="ECO:0007669"/>
    <property type="project" value="InterPro"/>
</dbReference>
<dbReference type="Gene3D" id="3.30.1740.20">
    <property type="entry name" value="Ribosomal protein S26e"/>
    <property type="match status" value="1"/>
</dbReference>
<comment type="caution">
    <text evidence="5">The sequence shown here is derived from an EMBL/GenBank/DDBJ whole genome shotgun (WGS) entry which is preliminary data.</text>
</comment>
<evidence type="ECO:0000256" key="2">
    <source>
        <dbReference type="ARBA" id="ARBA00022980"/>
    </source>
</evidence>
<evidence type="ECO:0000256" key="4">
    <source>
        <dbReference type="RuleBase" id="RU363128"/>
    </source>
</evidence>
<organism evidence="5 6">
    <name type="scientific">Nelumbo nucifera</name>
    <name type="common">Sacred lotus</name>
    <dbReference type="NCBI Taxonomy" id="4432"/>
    <lineage>
        <taxon>Eukaryota</taxon>
        <taxon>Viridiplantae</taxon>
        <taxon>Streptophyta</taxon>
        <taxon>Embryophyta</taxon>
        <taxon>Tracheophyta</taxon>
        <taxon>Spermatophyta</taxon>
        <taxon>Magnoliopsida</taxon>
        <taxon>Proteales</taxon>
        <taxon>Nelumbonaceae</taxon>
        <taxon>Nelumbo</taxon>
    </lineage>
</organism>